<dbReference type="RefSeq" id="WP_377432931.1">
    <property type="nucleotide sequence ID" value="NZ_JBHSPR010000084.1"/>
</dbReference>
<evidence type="ECO:0000256" key="3">
    <source>
        <dbReference type="SAM" id="Phobius"/>
    </source>
</evidence>
<dbReference type="InterPro" id="IPR003362">
    <property type="entry name" value="Bact_transf"/>
</dbReference>
<evidence type="ECO:0000256" key="1">
    <source>
        <dbReference type="ARBA" id="ARBA00006464"/>
    </source>
</evidence>
<evidence type="ECO:0000313" key="6">
    <source>
        <dbReference type="Proteomes" id="UP001596203"/>
    </source>
</evidence>
<name>A0ABW1KN15_9ACTN</name>
<accession>A0ABW1KN15</accession>
<dbReference type="Proteomes" id="UP001596203">
    <property type="component" value="Unassembled WGS sequence"/>
</dbReference>
<protein>
    <submittedName>
        <fullName evidence="5">Sugar transferase</fullName>
    </submittedName>
</protein>
<keyword evidence="3" id="KW-0472">Membrane</keyword>
<feature type="transmembrane region" description="Helical" evidence="3">
    <location>
        <begin position="26"/>
        <end position="51"/>
    </location>
</feature>
<comment type="similarity">
    <text evidence="1">Belongs to the bacterial sugar transferase family.</text>
</comment>
<reference evidence="6" key="1">
    <citation type="journal article" date="2019" name="Int. J. Syst. Evol. Microbiol.">
        <title>The Global Catalogue of Microorganisms (GCM) 10K type strain sequencing project: providing services to taxonomists for standard genome sequencing and annotation.</title>
        <authorList>
            <consortium name="The Broad Institute Genomics Platform"/>
            <consortium name="The Broad Institute Genome Sequencing Center for Infectious Disease"/>
            <person name="Wu L."/>
            <person name="Ma J."/>
        </authorList>
    </citation>
    <scope>NUCLEOTIDE SEQUENCE [LARGE SCALE GENOMIC DNA]</scope>
    <source>
        <strain evidence="6">ZS-35-S2</strain>
    </source>
</reference>
<feature type="domain" description="Bacterial sugar transferase" evidence="4">
    <location>
        <begin position="21"/>
        <end position="194"/>
    </location>
</feature>
<evidence type="ECO:0000313" key="5">
    <source>
        <dbReference type="EMBL" id="MFC6023005.1"/>
    </source>
</evidence>
<evidence type="ECO:0000259" key="4">
    <source>
        <dbReference type="Pfam" id="PF02397"/>
    </source>
</evidence>
<keyword evidence="6" id="KW-1185">Reference proteome</keyword>
<evidence type="ECO:0000256" key="2">
    <source>
        <dbReference type="SAM" id="MobiDB-lite"/>
    </source>
</evidence>
<sequence>MTGHSEGISAVGRTWWYDPTKRLLDVVLAILLLVVASPVMLAVAVAVAATLGRPVLFRQVRPGRHGELFELVKFRTMRPVDVARGAVTDRDRLTGLGRRLRATSMDELPTLWNVVRGEMSLVGPRPLLVDYLNRYTPAQARRHEVRPGITGLAQVRGRNAMPFPERFAHDVWYVDNRSLRLDLHILASTVGAVLRRRGITAPGSPTAPEFLGSIELPGQGGADHDAPDGPDDRTASLGDLTGSRGAAGQWPAAGWRTG</sequence>
<proteinExistence type="inferred from homology"/>
<gene>
    <name evidence="5" type="ORF">ACFP2T_43500</name>
</gene>
<comment type="caution">
    <text evidence="5">The sequence shown here is derived from an EMBL/GenBank/DDBJ whole genome shotgun (WGS) entry which is preliminary data.</text>
</comment>
<keyword evidence="3" id="KW-1133">Transmembrane helix</keyword>
<organism evidence="5 6">
    <name type="scientific">Plantactinospora solaniradicis</name>
    <dbReference type="NCBI Taxonomy" id="1723736"/>
    <lineage>
        <taxon>Bacteria</taxon>
        <taxon>Bacillati</taxon>
        <taxon>Actinomycetota</taxon>
        <taxon>Actinomycetes</taxon>
        <taxon>Micromonosporales</taxon>
        <taxon>Micromonosporaceae</taxon>
        <taxon>Plantactinospora</taxon>
    </lineage>
</organism>
<keyword evidence="5" id="KW-0808">Transferase</keyword>
<dbReference type="PANTHER" id="PTHR30576:SF8">
    <property type="entry name" value="UNDECAPRENYL-PHOSPHATE GALACTOSE PHOSPHOTRANSFERASE"/>
    <property type="match status" value="1"/>
</dbReference>
<dbReference type="Pfam" id="PF02397">
    <property type="entry name" value="Bac_transf"/>
    <property type="match status" value="1"/>
</dbReference>
<keyword evidence="3" id="KW-0812">Transmembrane</keyword>
<dbReference type="GO" id="GO:0016740">
    <property type="term" value="F:transferase activity"/>
    <property type="evidence" value="ECO:0007669"/>
    <property type="project" value="UniProtKB-KW"/>
</dbReference>
<dbReference type="PANTHER" id="PTHR30576">
    <property type="entry name" value="COLANIC BIOSYNTHESIS UDP-GLUCOSE LIPID CARRIER TRANSFERASE"/>
    <property type="match status" value="1"/>
</dbReference>
<dbReference type="EMBL" id="JBHSPR010000084">
    <property type="protein sequence ID" value="MFC6023005.1"/>
    <property type="molecule type" value="Genomic_DNA"/>
</dbReference>
<feature type="compositionally biased region" description="Basic and acidic residues" evidence="2">
    <location>
        <begin position="222"/>
        <end position="234"/>
    </location>
</feature>
<feature type="region of interest" description="Disordered" evidence="2">
    <location>
        <begin position="201"/>
        <end position="258"/>
    </location>
</feature>